<dbReference type="EMBL" id="MT144706">
    <property type="protein sequence ID" value="QJH97891.1"/>
    <property type="molecule type" value="Genomic_DNA"/>
</dbReference>
<evidence type="ECO:0000313" key="2">
    <source>
        <dbReference type="EMBL" id="QJH97891.1"/>
    </source>
</evidence>
<organism evidence="1">
    <name type="scientific">viral metagenome</name>
    <dbReference type="NCBI Taxonomy" id="1070528"/>
    <lineage>
        <taxon>unclassified sequences</taxon>
        <taxon>metagenomes</taxon>
        <taxon>organismal metagenomes</taxon>
    </lineage>
</organism>
<dbReference type="EMBL" id="MT144081">
    <property type="protein sequence ID" value="QJA48349.1"/>
    <property type="molecule type" value="Genomic_DNA"/>
</dbReference>
<gene>
    <name evidence="1" type="ORF">TM448A00919_0009</name>
    <name evidence="2" type="ORF">TM448B01113_0007</name>
</gene>
<protein>
    <submittedName>
        <fullName evidence="1">Uncharacterized protein</fullName>
    </submittedName>
</protein>
<reference evidence="1" key="1">
    <citation type="submission" date="2020-03" db="EMBL/GenBank/DDBJ databases">
        <title>The deep terrestrial virosphere.</title>
        <authorList>
            <person name="Holmfeldt K."/>
            <person name="Nilsson E."/>
            <person name="Simone D."/>
            <person name="Lopez-Fernandez M."/>
            <person name="Wu X."/>
            <person name="de Brujin I."/>
            <person name="Lundin D."/>
            <person name="Andersson A."/>
            <person name="Bertilsson S."/>
            <person name="Dopson M."/>
        </authorList>
    </citation>
    <scope>NUCLEOTIDE SEQUENCE</scope>
    <source>
        <strain evidence="1">TM448A00919</strain>
        <strain evidence="2">TM448B01113</strain>
    </source>
</reference>
<proteinExistence type="predicted"/>
<sequence length="83" mass="9730">MEAKIKTSNLFEPYKIEFIKKELNNKIATSASETFILHTIIPYTEIEEWSANHSMIILRHSDRARIYSRKGQLYLSAKVVEDE</sequence>
<name>A0A6H1ZLK9_9ZZZZ</name>
<evidence type="ECO:0000313" key="1">
    <source>
        <dbReference type="EMBL" id="QJA48349.1"/>
    </source>
</evidence>
<dbReference type="AlphaFoldDB" id="A0A6H1ZLK9"/>
<accession>A0A6H1ZLK9</accession>